<feature type="non-terminal residue" evidence="2">
    <location>
        <position position="1"/>
    </location>
</feature>
<protein>
    <submittedName>
        <fullName evidence="2">Uncharacterized protein</fullName>
    </submittedName>
</protein>
<dbReference type="AlphaFoldDB" id="A0A5J9VXW9"/>
<sequence>MFPLPFQGHINPMLQLADVLHGRGLAVTMLHTNFNKLDPALHPAFDFVPVLDGIPAEVAASGDVIAIIEAMNASMEVNESAALRDVIESVLAEQGQPPAACIIYDANLLAVPTAAAALGLPTLVLRTASAACLGCFLAYPMLHEKGYLPPQADAMKKSAGLLINTFDALEMVELERIREQFDIPIVLAVGPLHKLSYKTTGSSLLDQDYSCIQWLDKQPSRYVEKRWGVGFELEGKLERGKIEMAIRKLMKERDGYEMRKRAMRLKEKVADCLKPGGSSRIAIDKLVQYIHSL</sequence>
<evidence type="ECO:0000256" key="1">
    <source>
        <dbReference type="ARBA" id="ARBA00009995"/>
    </source>
</evidence>
<keyword evidence="3" id="KW-1185">Reference proteome</keyword>
<name>A0A5J9VXW9_9POAL</name>
<dbReference type="Gramene" id="TVU39940">
    <property type="protein sequence ID" value="TVU39940"/>
    <property type="gene ID" value="EJB05_13384"/>
</dbReference>
<gene>
    <name evidence="2" type="ORF">EJB05_13384</name>
</gene>
<dbReference type="Proteomes" id="UP000324897">
    <property type="component" value="Chromosome 4"/>
</dbReference>
<dbReference type="PANTHER" id="PTHR11926:SF1451">
    <property type="entry name" value="OS07G0241500 PROTEIN"/>
    <property type="match status" value="1"/>
</dbReference>
<dbReference type="GO" id="GO:0080043">
    <property type="term" value="F:quercetin 3-O-glucosyltransferase activity"/>
    <property type="evidence" value="ECO:0007669"/>
    <property type="project" value="TreeGrafter"/>
</dbReference>
<proteinExistence type="inferred from homology"/>
<comment type="caution">
    <text evidence="2">The sequence shown here is derived from an EMBL/GenBank/DDBJ whole genome shotgun (WGS) entry which is preliminary data.</text>
</comment>
<evidence type="ECO:0000313" key="3">
    <source>
        <dbReference type="Proteomes" id="UP000324897"/>
    </source>
</evidence>
<dbReference type="OrthoDB" id="692197at2759"/>
<comment type="similarity">
    <text evidence="1">Belongs to the UDP-glycosyltransferase family.</text>
</comment>
<accession>A0A5J9VXW9</accession>
<dbReference type="PANTHER" id="PTHR11926">
    <property type="entry name" value="GLUCOSYL/GLUCURONOSYL TRANSFERASES"/>
    <property type="match status" value="1"/>
</dbReference>
<evidence type="ECO:0000313" key="2">
    <source>
        <dbReference type="EMBL" id="TVU39940.1"/>
    </source>
</evidence>
<reference evidence="2 3" key="1">
    <citation type="journal article" date="2019" name="Sci. Rep.">
        <title>A high-quality genome of Eragrostis curvula grass provides insights into Poaceae evolution and supports new strategies to enhance forage quality.</title>
        <authorList>
            <person name="Carballo J."/>
            <person name="Santos B.A.C.M."/>
            <person name="Zappacosta D."/>
            <person name="Garbus I."/>
            <person name="Selva J.P."/>
            <person name="Gallo C.A."/>
            <person name="Diaz A."/>
            <person name="Albertini E."/>
            <person name="Caccamo M."/>
            <person name="Echenique V."/>
        </authorList>
    </citation>
    <scope>NUCLEOTIDE SEQUENCE [LARGE SCALE GENOMIC DNA]</scope>
    <source>
        <strain evidence="3">cv. Victoria</strain>
        <tissue evidence="2">Leaf</tissue>
    </source>
</reference>
<dbReference type="EMBL" id="RWGY01000007">
    <property type="protein sequence ID" value="TVU39940.1"/>
    <property type="molecule type" value="Genomic_DNA"/>
</dbReference>
<dbReference type="GO" id="GO:0080044">
    <property type="term" value="F:quercetin 7-O-glucosyltransferase activity"/>
    <property type="evidence" value="ECO:0007669"/>
    <property type="project" value="TreeGrafter"/>
</dbReference>
<organism evidence="2 3">
    <name type="scientific">Eragrostis curvula</name>
    <name type="common">weeping love grass</name>
    <dbReference type="NCBI Taxonomy" id="38414"/>
    <lineage>
        <taxon>Eukaryota</taxon>
        <taxon>Viridiplantae</taxon>
        <taxon>Streptophyta</taxon>
        <taxon>Embryophyta</taxon>
        <taxon>Tracheophyta</taxon>
        <taxon>Spermatophyta</taxon>
        <taxon>Magnoliopsida</taxon>
        <taxon>Liliopsida</taxon>
        <taxon>Poales</taxon>
        <taxon>Poaceae</taxon>
        <taxon>PACMAD clade</taxon>
        <taxon>Chloridoideae</taxon>
        <taxon>Eragrostideae</taxon>
        <taxon>Eragrostidinae</taxon>
        <taxon>Eragrostis</taxon>
    </lineage>
</organism>
<dbReference type="SUPFAM" id="SSF53756">
    <property type="entry name" value="UDP-Glycosyltransferase/glycogen phosphorylase"/>
    <property type="match status" value="1"/>
</dbReference>
<dbReference type="Gene3D" id="3.40.50.2000">
    <property type="entry name" value="Glycogen Phosphorylase B"/>
    <property type="match status" value="2"/>
</dbReference>